<comment type="caution">
    <text evidence="1">The sequence shown here is derived from an EMBL/GenBank/DDBJ whole genome shotgun (WGS) entry which is preliminary data.</text>
</comment>
<sequence>MYAFKNQGRISTQETVHRITDKLCIFTRGCVSSSLIYLYIHHLYEAVFREKRARLGWGGESRPEFHETAPEPVAAILINVRREFHETAPEPVAAILINVRRLRHNVTMNHITLFNPENKTTEMSVQTVGLYRDDWAMMVGRSKCTSL</sequence>
<keyword evidence="2" id="KW-1185">Reference proteome</keyword>
<protein>
    <submittedName>
        <fullName evidence="1">Uncharacterized protein</fullName>
    </submittedName>
</protein>
<accession>A0AAW1MKJ7</accession>
<gene>
    <name evidence="1" type="ORF">QE152_g6259</name>
</gene>
<dbReference type="AlphaFoldDB" id="A0AAW1MKJ7"/>
<evidence type="ECO:0000313" key="1">
    <source>
        <dbReference type="EMBL" id="KAK9746288.1"/>
    </source>
</evidence>
<organism evidence="1 2">
    <name type="scientific">Popillia japonica</name>
    <name type="common">Japanese beetle</name>
    <dbReference type="NCBI Taxonomy" id="7064"/>
    <lineage>
        <taxon>Eukaryota</taxon>
        <taxon>Metazoa</taxon>
        <taxon>Ecdysozoa</taxon>
        <taxon>Arthropoda</taxon>
        <taxon>Hexapoda</taxon>
        <taxon>Insecta</taxon>
        <taxon>Pterygota</taxon>
        <taxon>Neoptera</taxon>
        <taxon>Endopterygota</taxon>
        <taxon>Coleoptera</taxon>
        <taxon>Polyphaga</taxon>
        <taxon>Scarabaeiformia</taxon>
        <taxon>Scarabaeidae</taxon>
        <taxon>Rutelinae</taxon>
        <taxon>Popillia</taxon>
    </lineage>
</organism>
<name>A0AAW1MKJ7_POPJA</name>
<reference evidence="1 2" key="1">
    <citation type="journal article" date="2024" name="BMC Genomics">
        <title>De novo assembly and annotation of Popillia japonica's genome with initial clues to its potential as an invasive pest.</title>
        <authorList>
            <person name="Cucini C."/>
            <person name="Boschi S."/>
            <person name="Funari R."/>
            <person name="Cardaioli E."/>
            <person name="Iannotti N."/>
            <person name="Marturano G."/>
            <person name="Paoli F."/>
            <person name="Bruttini M."/>
            <person name="Carapelli A."/>
            <person name="Frati F."/>
            <person name="Nardi F."/>
        </authorList>
    </citation>
    <scope>NUCLEOTIDE SEQUENCE [LARGE SCALE GENOMIC DNA]</scope>
    <source>
        <strain evidence="1">DMR45628</strain>
    </source>
</reference>
<proteinExistence type="predicted"/>
<dbReference type="EMBL" id="JASPKY010000041">
    <property type="protein sequence ID" value="KAK9746288.1"/>
    <property type="molecule type" value="Genomic_DNA"/>
</dbReference>
<dbReference type="Proteomes" id="UP001458880">
    <property type="component" value="Unassembled WGS sequence"/>
</dbReference>
<evidence type="ECO:0000313" key="2">
    <source>
        <dbReference type="Proteomes" id="UP001458880"/>
    </source>
</evidence>